<dbReference type="InterPro" id="IPR037221">
    <property type="entry name" value="H-type_lectin_dom_sf"/>
</dbReference>
<dbReference type="Gene3D" id="2.60.40.2080">
    <property type="match status" value="1"/>
</dbReference>
<dbReference type="EMBL" id="CALNXK010000182">
    <property type="protein sequence ID" value="CAH3173500.1"/>
    <property type="molecule type" value="Genomic_DNA"/>
</dbReference>
<comment type="caution">
    <text evidence="1">The sequence shown here is derived from an EMBL/GenBank/DDBJ whole genome shotgun (WGS) entry which is preliminary data.</text>
</comment>
<dbReference type="Proteomes" id="UP001159405">
    <property type="component" value="Unassembled WGS sequence"/>
</dbReference>
<proteinExistence type="predicted"/>
<gene>
    <name evidence="1" type="ORF">PLOB_00014218</name>
</gene>
<evidence type="ECO:0000313" key="2">
    <source>
        <dbReference type="Proteomes" id="UP001159405"/>
    </source>
</evidence>
<feature type="non-terminal residue" evidence="1">
    <location>
        <position position="1"/>
    </location>
</feature>
<protein>
    <submittedName>
        <fullName evidence="1">Uncharacterized protein</fullName>
    </submittedName>
</protein>
<sequence>ITILPYSEHLCHSLSFVPSFTKEDSIRVQLSYHHSRAPTYEAVVGWVERVNISGFEACVATSGPIRPSREVTVQWLAYDVVPSGGKEGIEDISLWTTGTVCVAVDLEGKGFTKAPYVYATPVQRQPEKEGDPSLIWVESISTFGFKLCLRELKNFDGVHSSIRAAWLALEDIPSDNVTLPNNQPLTSVQHYSFCQVLNFSQPFYASPIVITSASHRMNPKNVNTVITEWLEEITRSSFTVCMKDLQPYDEHHDPVTISFLAIGEFIMYRGRLALRLSSSDVQCKEAILQKNVFNNYRRVHVQTTINYFNETGDFVHDAAVTWTEKIYAGGFSACVLKAGHLERQTPDNGLTFVDFVAYQGAPEGAVAGEESLVSWWDGTHCRSVDIPEGKFSEPPYILVTAEHMCTGLKHDAATVWVEDASTKSFYQPEQRWRHWHFRFAIILVNWIAYQTLPNGMEATEHLIHFSNTAQPLKANNNAFCQAVTFNKTYNQVPTVLITASHNMKEGKLIPEYNSIAAWVECITTKIFRVCMKELNRHQGNDPVTITSLIIGNSPLLSF</sequence>
<accession>A0ABN8R3A0</accession>
<reference evidence="1 2" key="1">
    <citation type="submission" date="2022-05" db="EMBL/GenBank/DDBJ databases">
        <authorList>
            <consortium name="Genoscope - CEA"/>
            <person name="William W."/>
        </authorList>
    </citation>
    <scope>NUCLEOTIDE SEQUENCE [LARGE SCALE GENOMIC DNA]</scope>
</reference>
<keyword evidence="2" id="KW-1185">Reference proteome</keyword>
<name>A0ABN8R3A0_9CNID</name>
<evidence type="ECO:0000313" key="1">
    <source>
        <dbReference type="EMBL" id="CAH3173500.1"/>
    </source>
</evidence>
<organism evidence="1 2">
    <name type="scientific">Porites lobata</name>
    <dbReference type="NCBI Taxonomy" id="104759"/>
    <lineage>
        <taxon>Eukaryota</taxon>
        <taxon>Metazoa</taxon>
        <taxon>Cnidaria</taxon>
        <taxon>Anthozoa</taxon>
        <taxon>Hexacorallia</taxon>
        <taxon>Scleractinia</taxon>
        <taxon>Fungiina</taxon>
        <taxon>Poritidae</taxon>
        <taxon>Porites</taxon>
    </lineage>
</organism>